<keyword evidence="2" id="KW-0238">DNA-binding</keyword>
<proteinExistence type="predicted"/>
<organism evidence="2 3">
    <name type="scientific">Ophiophagus hannah</name>
    <name type="common">King cobra</name>
    <name type="synonym">Naja hannah</name>
    <dbReference type="NCBI Taxonomy" id="8665"/>
    <lineage>
        <taxon>Eukaryota</taxon>
        <taxon>Metazoa</taxon>
        <taxon>Chordata</taxon>
        <taxon>Craniata</taxon>
        <taxon>Vertebrata</taxon>
        <taxon>Euteleostomi</taxon>
        <taxon>Lepidosauria</taxon>
        <taxon>Squamata</taxon>
        <taxon>Bifurcata</taxon>
        <taxon>Unidentata</taxon>
        <taxon>Episquamata</taxon>
        <taxon>Toxicofera</taxon>
        <taxon>Serpentes</taxon>
        <taxon>Colubroidea</taxon>
        <taxon>Elapidae</taxon>
        <taxon>Elapinae</taxon>
        <taxon>Ophiophagus</taxon>
    </lineage>
</organism>
<feature type="region of interest" description="Disordered" evidence="1">
    <location>
        <begin position="116"/>
        <end position="137"/>
    </location>
</feature>
<keyword evidence="2" id="KW-0371">Homeobox</keyword>
<accession>V8PCJ7</accession>
<name>V8PCJ7_OPHHA</name>
<dbReference type="GO" id="GO:0003677">
    <property type="term" value="F:DNA binding"/>
    <property type="evidence" value="ECO:0007669"/>
    <property type="project" value="UniProtKB-KW"/>
</dbReference>
<gene>
    <name evidence="2" type="primary">CUX2</name>
    <name evidence="2" type="ORF">L345_02551</name>
</gene>
<protein>
    <submittedName>
        <fullName evidence="2">Homeobox protein cut-like 2</fullName>
    </submittedName>
</protein>
<reference evidence="2 3" key="1">
    <citation type="journal article" date="2013" name="Proc. Natl. Acad. Sci. U.S.A.">
        <title>The king cobra genome reveals dynamic gene evolution and adaptation in the snake venom system.</title>
        <authorList>
            <person name="Vonk F.J."/>
            <person name="Casewell N.R."/>
            <person name="Henkel C.V."/>
            <person name="Heimberg A.M."/>
            <person name="Jansen H.J."/>
            <person name="McCleary R.J."/>
            <person name="Kerkkamp H.M."/>
            <person name="Vos R.A."/>
            <person name="Guerreiro I."/>
            <person name="Calvete J.J."/>
            <person name="Wuster W."/>
            <person name="Woods A.E."/>
            <person name="Logan J.M."/>
            <person name="Harrison R.A."/>
            <person name="Castoe T.A."/>
            <person name="de Koning A.P."/>
            <person name="Pollock D.D."/>
            <person name="Yandell M."/>
            <person name="Calderon D."/>
            <person name="Renjifo C."/>
            <person name="Currier R.B."/>
            <person name="Salgado D."/>
            <person name="Pla D."/>
            <person name="Sanz L."/>
            <person name="Hyder A.S."/>
            <person name="Ribeiro J.M."/>
            <person name="Arntzen J.W."/>
            <person name="van den Thillart G.E."/>
            <person name="Boetzer M."/>
            <person name="Pirovano W."/>
            <person name="Dirks R.P."/>
            <person name="Spaink H.P."/>
            <person name="Duboule D."/>
            <person name="McGlinn E."/>
            <person name="Kini R.M."/>
            <person name="Richardson M.K."/>
        </authorList>
    </citation>
    <scope>NUCLEOTIDE SEQUENCE</scope>
    <source>
        <tissue evidence="2">Blood</tissue>
    </source>
</reference>
<dbReference type="EMBL" id="AZIM01000337">
    <property type="protein sequence ID" value="ETE71612.1"/>
    <property type="molecule type" value="Genomic_DNA"/>
</dbReference>
<dbReference type="AlphaFoldDB" id="V8PCJ7"/>
<evidence type="ECO:0000313" key="2">
    <source>
        <dbReference type="EMBL" id="ETE71612.1"/>
    </source>
</evidence>
<evidence type="ECO:0000313" key="3">
    <source>
        <dbReference type="Proteomes" id="UP000018936"/>
    </source>
</evidence>
<keyword evidence="3" id="KW-1185">Reference proteome</keyword>
<evidence type="ECO:0000256" key="1">
    <source>
        <dbReference type="SAM" id="MobiDB-lite"/>
    </source>
</evidence>
<feature type="non-terminal residue" evidence="2">
    <location>
        <position position="1"/>
    </location>
</feature>
<dbReference type="Proteomes" id="UP000018936">
    <property type="component" value="Unassembled WGS sequence"/>
</dbReference>
<sequence>MRSSNPASKSQTEDATLDLNQQAPLAFAAPLKAGGREQGAGSGPWLREKLLPCQFSGASALAGPLSATVSIPRHVLPIMPVCLGSGGQRAGWHFCLGAWEVKGLQGHLCLSPLPSSRPPAHPRRAAPAPPLPWPRETPIEGAEQALEEGAAVPQRFPSPAEQKDGTLPGGLAASEAKLAGLNSKVLLTDSLLQRNEVEKQKYVSMGGEDGKVDGRVALLKGKHITKYKDRRWLSPAFPEILGSAFYFSQDLERLLFSSMVYLATTFMVPEDLERRTNLCKKPPFFLSELQRSWKTILLQIHETRLRPNHI</sequence>
<comment type="caution">
    <text evidence="2">The sequence shown here is derived from an EMBL/GenBank/DDBJ whole genome shotgun (WGS) entry which is preliminary data.</text>
</comment>